<dbReference type="SUPFAM" id="SSF81321">
    <property type="entry name" value="Family A G protein-coupled receptor-like"/>
    <property type="match status" value="1"/>
</dbReference>
<evidence type="ECO:0000256" key="10">
    <source>
        <dbReference type="RuleBase" id="RU000688"/>
    </source>
</evidence>
<comment type="subcellular location">
    <subcellularLocation>
        <location evidence="11">Cell membrane</location>
        <topology evidence="11">Multi-pass membrane protein</topology>
    </subcellularLocation>
    <subcellularLocation>
        <location evidence="1">Membrane</location>
        <topology evidence="1">Multi-pass membrane protein</topology>
    </subcellularLocation>
</comment>
<dbReference type="PROSITE" id="PS00237">
    <property type="entry name" value="G_PROTEIN_RECEP_F1_1"/>
    <property type="match status" value="1"/>
</dbReference>
<comment type="caution">
    <text evidence="13">The sequence shown here is derived from an EMBL/GenBank/DDBJ whole genome shotgun (WGS) entry which is preliminary data.</text>
</comment>
<feature type="transmembrane region" description="Helical" evidence="11">
    <location>
        <begin position="63"/>
        <end position="85"/>
    </location>
</feature>
<dbReference type="PANTHER" id="PTHR26450">
    <property type="entry name" value="OLFACTORY RECEPTOR 56B1-RELATED"/>
    <property type="match status" value="1"/>
</dbReference>
<dbReference type="InterPro" id="IPR050402">
    <property type="entry name" value="OR51/52/56-like"/>
</dbReference>
<keyword evidence="5 11" id="KW-1133">Transmembrane helix</keyword>
<dbReference type="PROSITE" id="PS50262">
    <property type="entry name" value="G_PROTEIN_RECEP_F1_2"/>
    <property type="match status" value="1"/>
</dbReference>
<evidence type="ECO:0000256" key="1">
    <source>
        <dbReference type="ARBA" id="ARBA00004141"/>
    </source>
</evidence>
<dbReference type="GO" id="GO:0004984">
    <property type="term" value="F:olfactory receptor activity"/>
    <property type="evidence" value="ECO:0007669"/>
    <property type="project" value="InterPro"/>
</dbReference>
<feature type="transmembrane region" description="Helical" evidence="11">
    <location>
        <begin position="135"/>
        <end position="160"/>
    </location>
</feature>
<evidence type="ECO:0000256" key="8">
    <source>
        <dbReference type="ARBA" id="ARBA00023170"/>
    </source>
</evidence>
<keyword evidence="7 11" id="KW-0472">Membrane</keyword>
<keyword evidence="14" id="KW-1185">Reference proteome</keyword>
<dbReference type="AlphaFoldDB" id="A0A9Q1AYS2"/>
<sequence length="325" mass="35757">MSPPGGNHSGPVSSFILRGLPGWEAAHFWLAFPLCAMYLVAVVGNATIILVVKAEASLHAPMYFFLCLLAAVDLALSTCTMPRILSLFWLEDTDISYEMCLLQMFFIHSLSGIESTVLLAMAVDRYVAICRPLQYSAILTLSVTAKVGLVAVVRSVAFFLPLPLLIDRLTFCGPATLNHSYCLHQDLMNLACGGILPNVVYGLVAILLVMGLDSLLISLSYVMILRSVLQLRSREERLRAAGTCVAHLCIVFAFYVPLIGLSVVHRYGQGLHPLVQGTMSNIYLLVPPVLNPIVYGARTKEIRRQAFRILRARRGQRRGTQGDTH</sequence>
<feature type="transmembrane region" description="Helical" evidence="11">
    <location>
        <begin position="199"/>
        <end position="224"/>
    </location>
</feature>
<dbReference type="PANTHER" id="PTHR26450:SF92">
    <property type="entry name" value="OLFACTORY RECEPTOR 51E2"/>
    <property type="match status" value="1"/>
</dbReference>
<dbReference type="CDD" id="cd15222">
    <property type="entry name" value="7tmA_OR51-like"/>
    <property type="match status" value="1"/>
</dbReference>
<keyword evidence="4 11" id="KW-0552">Olfaction</keyword>
<evidence type="ECO:0000256" key="9">
    <source>
        <dbReference type="ARBA" id="ARBA00023224"/>
    </source>
</evidence>
<dbReference type="Gene3D" id="1.20.1070.10">
    <property type="entry name" value="Rhodopsin 7-helix transmembrane proteins"/>
    <property type="match status" value="1"/>
</dbReference>
<keyword evidence="11" id="KW-1003">Cell membrane</keyword>
<proteinExistence type="inferred from homology"/>
<keyword evidence="8 10" id="KW-0675">Receptor</keyword>
<protein>
    <recommendedName>
        <fullName evidence="11">Olfactory receptor</fullName>
    </recommendedName>
</protein>
<dbReference type="PRINTS" id="PR00237">
    <property type="entry name" value="GPCRRHODOPSN"/>
</dbReference>
<dbReference type="Pfam" id="PF13853">
    <property type="entry name" value="7tm_4"/>
    <property type="match status" value="1"/>
</dbReference>
<evidence type="ECO:0000313" key="13">
    <source>
        <dbReference type="EMBL" id="KAJ7320182.1"/>
    </source>
</evidence>
<accession>A0A9Q1AYS2</accession>
<feature type="transmembrane region" description="Helical" evidence="11">
    <location>
        <begin position="28"/>
        <end position="51"/>
    </location>
</feature>
<evidence type="ECO:0000256" key="3">
    <source>
        <dbReference type="ARBA" id="ARBA00022692"/>
    </source>
</evidence>
<dbReference type="InterPro" id="IPR000725">
    <property type="entry name" value="Olfact_rcpt"/>
</dbReference>
<dbReference type="InterPro" id="IPR000276">
    <property type="entry name" value="GPCR_Rhodpsn"/>
</dbReference>
<evidence type="ECO:0000256" key="6">
    <source>
        <dbReference type="ARBA" id="ARBA00023040"/>
    </source>
</evidence>
<feature type="transmembrane region" description="Helical" evidence="11">
    <location>
        <begin position="280"/>
        <end position="298"/>
    </location>
</feature>
<evidence type="ECO:0000256" key="2">
    <source>
        <dbReference type="ARBA" id="ARBA00022606"/>
    </source>
</evidence>
<comment type="similarity">
    <text evidence="10">Belongs to the G-protein coupled receptor 1 family.</text>
</comment>
<reference evidence="13" key="1">
    <citation type="journal article" date="2023" name="DNA Res.">
        <title>Chromosome-level genome assembly of Phrynocephalus forsythii using third-generation DNA sequencing and Hi-C analysis.</title>
        <authorList>
            <person name="Qi Y."/>
            <person name="Zhao W."/>
            <person name="Zhao Y."/>
            <person name="Niu C."/>
            <person name="Cao S."/>
            <person name="Zhang Y."/>
        </authorList>
    </citation>
    <scope>NUCLEOTIDE SEQUENCE</scope>
    <source>
        <tissue evidence="13">Muscle</tissue>
    </source>
</reference>
<feature type="domain" description="G-protein coupled receptors family 1 profile" evidence="12">
    <location>
        <begin position="44"/>
        <end position="295"/>
    </location>
</feature>
<dbReference type="GO" id="GO:0005886">
    <property type="term" value="C:plasma membrane"/>
    <property type="evidence" value="ECO:0007669"/>
    <property type="project" value="UniProtKB-SubCell"/>
</dbReference>
<evidence type="ECO:0000256" key="4">
    <source>
        <dbReference type="ARBA" id="ARBA00022725"/>
    </source>
</evidence>
<evidence type="ECO:0000256" key="11">
    <source>
        <dbReference type="RuleBase" id="RU363047"/>
    </source>
</evidence>
<keyword evidence="9 10" id="KW-0807">Transducer</keyword>
<dbReference type="EMBL" id="JAPFRF010000010">
    <property type="protein sequence ID" value="KAJ7320182.1"/>
    <property type="molecule type" value="Genomic_DNA"/>
</dbReference>
<dbReference type="FunFam" id="1.20.1070.10:FF:000002">
    <property type="entry name" value="Olfactory receptor"/>
    <property type="match status" value="1"/>
</dbReference>
<keyword evidence="6 10" id="KW-0297">G-protein coupled receptor</keyword>
<evidence type="ECO:0000313" key="14">
    <source>
        <dbReference type="Proteomes" id="UP001142489"/>
    </source>
</evidence>
<name>A0A9Q1AYS2_9SAUR</name>
<dbReference type="PRINTS" id="PR00245">
    <property type="entry name" value="OLFACTORYR"/>
</dbReference>
<dbReference type="Proteomes" id="UP001142489">
    <property type="component" value="Unassembled WGS sequence"/>
</dbReference>
<feature type="transmembrane region" description="Helical" evidence="11">
    <location>
        <begin position="245"/>
        <end position="268"/>
    </location>
</feature>
<feature type="transmembrane region" description="Helical" evidence="11">
    <location>
        <begin position="105"/>
        <end position="123"/>
    </location>
</feature>
<dbReference type="GO" id="GO:0004930">
    <property type="term" value="F:G protein-coupled receptor activity"/>
    <property type="evidence" value="ECO:0007669"/>
    <property type="project" value="UniProtKB-KW"/>
</dbReference>
<keyword evidence="3 10" id="KW-0812">Transmembrane</keyword>
<dbReference type="GO" id="GO:0071396">
    <property type="term" value="P:cellular response to lipid"/>
    <property type="evidence" value="ECO:0007669"/>
    <property type="project" value="UniProtKB-ARBA"/>
</dbReference>
<evidence type="ECO:0000256" key="7">
    <source>
        <dbReference type="ARBA" id="ARBA00023136"/>
    </source>
</evidence>
<evidence type="ECO:0000256" key="5">
    <source>
        <dbReference type="ARBA" id="ARBA00022989"/>
    </source>
</evidence>
<evidence type="ECO:0000259" key="12">
    <source>
        <dbReference type="PROSITE" id="PS50262"/>
    </source>
</evidence>
<dbReference type="InterPro" id="IPR017452">
    <property type="entry name" value="GPCR_Rhodpsn_7TM"/>
</dbReference>
<dbReference type="OrthoDB" id="6144443at2759"/>
<gene>
    <name evidence="13" type="ORF">JRQ81_019693</name>
</gene>
<keyword evidence="2 11" id="KW-0716">Sensory transduction</keyword>
<organism evidence="13 14">
    <name type="scientific">Phrynocephalus forsythii</name>
    <dbReference type="NCBI Taxonomy" id="171643"/>
    <lineage>
        <taxon>Eukaryota</taxon>
        <taxon>Metazoa</taxon>
        <taxon>Chordata</taxon>
        <taxon>Craniata</taxon>
        <taxon>Vertebrata</taxon>
        <taxon>Euteleostomi</taxon>
        <taxon>Lepidosauria</taxon>
        <taxon>Squamata</taxon>
        <taxon>Bifurcata</taxon>
        <taxon>Unidentata</taxon>
        <taxon>Episquamata</taxon>
        <taxon>Toxicofera</taxon>
        <taxon>Iguania</taxon>
        <taxon>Acrodonta</taxon>
        <taxon>Agamidae</taxon>
        <taxon>Agaminae</taxon>
        <taxon>Phrynocephalus</taxon>
    </lineage>
</organism>